<proteinExistence type="predicted"/>
<feature type="region of interest" description="Disordered" evidence="1">
    <location>
        <begin position="59"/>
        <end position="84"/>
    </location>
</feature>
<dbReference type="EMBL" id="BAABLO010000004">
    <property type="protein sequence ID" value="GAA4719231.1"/>
    <property type="molecule type" value="Genomic_DNA"/>
</dbReference>
<keyword evidence="3" id="KW-1185">Reference proteome</keyword>
<name>A0ABP8Y358_9MICO</name>
<evidence type="ECO:0000256" key="1">
    <source>
        <dbReference type="SAM" id="MobiDB-lite"/>
    </source>
</evidence>
<accession>A0ABP8Y358</accession>
<reference evidence="3" key="1">
    <citation type="journal article" date="2019" name="Int. J. Syst. Evol. Microbiol.">
        <title>The Global Catalogue of Microorganisms (GCM) 10K type strain sequencing project: providing services to taxonomists for standard genome sequencing and annotation.</title>
        <authorList>
            <consortium name="The Broad Institute Genomics Platform"/>
            <consortium name="The Broad Institute Genome Sequencing Center for Infectious Disease"/>
            <person name="Wu L."/>
            <person name="Ma J."/>
        </authorList>
    </citation>
    <scope>NUCLEOTIDE SEQUENCE [LARGE SCALE GENOMIC DNA]</scope>
    <source>
        <strain evidence="3">JCM 18961</strain>
    </source>
</reference>
<feature type="compositionally biased region" description="Polar residues" evidence="1">
    <location>
        <begin position="63"/>
        <end position="74"/>
    </location>
</feature>
<organism evidence="2 3">
    <name type="scientific">Pedococcus ginsenosidimutans</name>
    <dbReference type="NCBI Taxonomy" id="490570"/>
    <lineage>
        <taxon>Bacteria</taxon>
        <taxon>Bacillati</taxon>
        <taxon>Actinomycetota</taxon>
        <taxon>Actinomycetes</taxon>
        <taxon>Micrococcales</taxon>
        <taxon>Intrasporangiaceae</taxon>
        <taxon>Pedococcus</taxon>
    </lineage>
</organism>
<gene>
    <name evidence="2" type="ORF">GCM10025782_15680</name>
</gene>
<protein>
    <submittedName>
        <fullName evidence="2">Uncharacterized protein</fullName>
    </submittedName>
</protein>
<evidence type="ECO:0000313" key="2">
    <source>
        <dbReference type="EMBL" id="GAA4719231.1"/>
    </source>
</evidence>
<evidence type="ECO:0000313" key="3">
    <source>
        <dbReference type="Proteomes" id="UP001500556"/>
    </source>
</evidence>
<dbReference type="Proteomes" id="UP001500556">
    <property type="component" value="Unassembled WGS sequence"/>
</dbReference>
<comment type="caution">
    <text evidence="2">The sequence shown here is derived from an EMBL/GenBank/DDBJ whole genome shotgun (WGS) entry which is preliminary data.</text>
</comment>
<sequence>MELTDMRTPLSVETFTHKDAVDGGTSCVEPDQDLVKVPAARRLFRYGTRDEPVVAGRLAQRKGASSGSRVTSAPSPCMLSAKPA</sequence>